<dbReference type="GO" id="GO:0010181">
    <property type="term" value="F:FMN binding"/>
    <property type="evidence" value="ECO:0007669"/>
    <property type="project" value="InterPro"/>
</dbReference>
<protein>
    <submittedName>
        <fullName evidence="8">Pyridoxamine 5'-phosphate oxidase</fullName>
    </submittedName>
</protein>
<dbReference type="OrthoDB" id="5645701at2"/>
<dbReference type="SUPFAM" id="SSF50475">
    <property type="entry name" value="FMN-binding split barrel"/>
    <property type="match status" value="1"/>
</dbReference>
<evidence type="ECO:0000256" key="5">
    <source>
        <dbReference type="PIRSR" id="PIRSR000190-2"/>
    </source>
</evidence>
<dbReference type="STRING" id="29422.Lbru_0099"/>
<dbReference type="RefSeq" id="WP_058440222.1">
    <property type="nucleotide sequence ID" value="NZ_CAAAHU010000001.1"/>
</dbReference>
<keyword evidence="2" id="KW-0285">Flavoprotein</keyword>
<keyword evidence="4" id="KW-0560">Oxidoreductase</keyword>
<evidence type="ECO:0000256" key="3">
    <source>
        <dbReference type="ARBA" id="ARBA00022643"/>
    </source>
</evidence>
<comment type="cofactor">
    <cofactor evidence="5">
        <name>FMN</name>
        <dbReference type="ChEBI" id="CHEBI:58210"/>
    </cofactor>
    <text evidence="5">Binds 1 FMN per subunit.</text>
</comment>
<gene>
    <name evidence="8" type="ORF">Lbru_0099</name>
</gene>
<dbReference type="NCBIfam" id="NF004231">
    <property type="entry name" value="PRK05679.1"/>
    <property type="match status" value="1"/>
</dbReference>
<dbReference type="Pfam" id="PF01243">
    <property type="entry name" value="PNPOx_N"/>
    <property type="match status" value="1"/>
</dbReference>
<evidence type="ECO:0000256" key="4">
    <source>
        <dbReference type="ARBA" id="ARBA00023002"/>
    </source>
</evidence>
<evidence type="ECO:0000256" key="2">
    <source>
        <dbReference type="ARBA" id="ARBA00022630"/>
    </source>
</evidence>
<dbReference type="InterPro" id="IPR000659">
    <property type="entry name" value="Pyridox_Oxase"/>
</dbReference>
<feature type="domain" description="Pyridoxamine 5'-phosphate oxidase N-terminal" evidence="6">
    <location>
        <begin position="14"/>
        <end position="123"/>
    </location>
</feature>
<dbReference type="GO" id="GO:0008615">
    <property type="term" value="P:pyridoxine biosynthetic process"/>
    <property type="evidence" value="ECO:0007669"/>
    <property type="project" value="InterPro"/>
</dbReference>
<dbReference type="InterPro" id="IPR019576">
    <property type="entry name" value="Pyridoxamine_oxidase_dimer_C"/>
</dbReference>
<accession>A0A0W0SU16</accession>
<evidence type="ECO:0000256" key="1">
    <source>
        <dbReference type="ARBA" id="ARBA00007301"/>
    </source>
</evidence>
<evidence type="ECO:0000313" key="8">
    <source>
        <dbReference type="EMBL" id="KTC86870.1"/>
    </source>
</evidence>
<evidence type="ECO:0000259" key="6">
    <source>
        <dbReference type="Pfam" id="PF01243"/>
    </source>
</evidence>
<evidence type="ECO:0000259" key="7">
    <source>
        <dbReference type="Pfam" id="PF10590"/>
    </source>
</evidence>
<dbReference type="Gene3D" id="2.30.110.10">
    <property type="entry name" value="Electron Transport, Fmn-binding Protein, Chain A"/>
    <property type="match status" value="1"/>
</dbReference>
<comment type="similarity">
    <text evidence="1">Belongs to the pyridoxamine 5'-phosphate oxidase family.</text>
</comment>
<dbReference type="Pfam" id="PF10590">
    <property type="entry name" value="PNP_phzG_C"/>
    <property type="match status" value="1"/>
</dbReference>
<evidence type="ECO:0000313" key="9">
    <source>
        <dbReference type="Proteomes" id="UP000054742"/>
    </source>
</evidence>
<feature type="binding site" evidence="5">
    <location>
        <position position="61"/>
    </location>
    <ligand>
        <name>FMN</name>
        <dbReference type="ChEBI" id="CHEBI:58210"/>
    </ligand>
</feature>
<feature type="domain" description="Pyridoxine 5'-phosphate oxidase dimerisation C-terminal" evidence="7">
    <location>
        <begin position="153"/>
        <end position="192"/>
    </location>
</feature>
<keyword evidence="3 5" id="KW-0288">FMN</keyword>
<organism evidence="8 9">
    <name type="scientific">Legionella brunensis</name>
    <dbReference type="NCBI Taxonomy" id="29422"/>
    <lineage>
        <taxon>Bacteria</taxon>
        <taxon>Pseudomonadati</taxon>
        <taxon>Pseudomonadota</taxon>
        <taxon>Gammaproteobacteria</taxon>
        <taxon>Legionellales</taxon>
        <taxon>Legionellaceae</taxon>
        <taxon>Legionella</taxon>
    </lineage>
</organism>
<feature type="binding site" evidence="5">
    <location>
        <position position="62"/>
    </location>
    <ligand>
        <name>FMN</name>
        <dbReference type="ChEBI" id="CHEBI:58210"/>
    </ligand>
</feature>
<comment type="caution">
    <text evidence="8">The sequence shown here is derived from an EMBL/GenBank/DDBJ whole genome shotgun (WGS) entry which is preliminary data.</text>
</comment>
<dbReference type="PANTHER" id="PTHR10851">
    <property type="entry name" value="PYRIDOXINE-5-PHOSPHATE OXIDASE"/>
    <property type="match status" value="1"/>
</dbReference>
<dbReference type="PIRSF" id="PIRSF000190">
    <property type="entry name" value="Pyd_amn-ph_oxd"/>
    <property type="match status" value="1"/>
</dbReference>
<feature type="binding site" evidence="5">
    <location>
        <begin position="55"/>
        <end position="56"/>
    </location>
    <ligand>
        <name>FMN</name>
        <dbReference type="ChEBI" id="CHEBI:58210"/>
    </ligand>
</feature>
<dbReference type="InterPro" id="IPR011576">
    <property type="entry name" value="Pyridox_Oxase_N"/>
</dbReference>
<dbReference type="EMBL" id="LNXV01000003">
    <property type="protein sequence ID" value="KTC86870.1"/>
    <property type="molecule type" value="Genomic_DNA"/>
</dbReference>
<sequence length="192" mass="22470">MRTPIQFLNQWLQEERAAGTLNPQQAVLCTATKQALPHGRVVAIREINEEGLLFFTQQGTRKVTELTQNSHASLVFWFELLQREVIIEGVTVALTASENQHYWQSYPREAQIRFYSYAPTSSQPIFRKELLEDRRRQITQDYADKSLPMSEFYCGFRLQPHRIVFYAYRTDELSDVFEYSQANGWQAQLLSP</sequence>
<dbReference type="PATRIC" id="fig|29422.6.peg.100"/>
<reference evidence="8 9" key="1">
    <citation type="submission" date="2015-11" db="EMBL/GenBank/DDBJ databases">
        <title>Genomic analysis of 38 Legionella species identifies large and diverse effector repertoires.</title>
        <authorList>
            <person name="Burstein D."/>
            <person name="Amaro F."/>
            <person name="Zusman T."/>
            <person name="Lifshitz Z."/>
            <person name="Cohen O."/>
            <person name="Gilbert J.A."/>
            <person name="Pupko T."/>
            <person name="Shuman H.A."/>
            <person name="Segal G."/>
        </authorList>
    </citation>
    <scope>NUCLEOTIDE SEQUENCE [LARGE SCALE GENOMIC DNA]</scope>
    <source>
        <strain evidence="8 9">ATCC 43878</strain>
    </source>
</reference>
<dbReference type="GO" id="GO:0004733">
    <property type="term" value="F:pyridoxamine phosphate oxidase activity"/>
    <property type="evidence" value="ECO:0007669"/>
    <property type="project" value="InterPro"/>
</dbReference>
<proteinExistence type="inferred from homology"/>
<name>A0A0W0SU16_9GAMM</name>
<dbReference type="PANTHER" id="PTHR10851:SF0">
    <property type="entry name" value="PYRIDOXINE-5'-PHOSPHATE OXIDASE"/>
    <property type="match status" value="1"/>
</dbReference>
<keyword evidence="9" id="KW-1185">Reference proteome</keyword>
<dbReference type="Proteomes" id="UP000054742">
    <property type="component" value="Unassembled WGS sequence"/>
</dbReference>
<dbReference type="InterPro" id="IPR012349">
    <property type="entry name" value="Split_barrel_FMN-bd"/>
</dbReference>
<dbReference type="AlphaFoldDB" id="A0A0W0SU16"/>